<evidence type="ECO:0000313" key="4">
    <source>
        <dbReference type="Proteomes" id="UP000825729"/>
    </source>
</evidence>
<dbReference type="EMBL" id="JAINDJ010000008">
    <property type="protein sequence ID" value="KAG9440062.1"/>
    <property type="molecule type" value="Genomic_DNA"/>
</dbReference>
<gene>
    <name evidence="3" type="ORF">H6P81_020227</name>
</gene>
<protein>
    <recommendedName>
        <fullName evidence="2">PB1 domain-containing protein</fullName>
    </recommendedName>
</protein>
<feature type="compositionally biased region" description="Low complexity" evidence="1">
    <location>
        <begin position="1"/>
        <end position="16"/>
    </location>
</feature>
<feature type="domain" description="PB1" evidence="2">
    <location>
        <begin position="57"/>
        <end position="145"/>
    </location>
</feature>
<dbReference type="InterPro" id="IPR000270">
    <property type="entry name" value="PB1_dom"/>
</dbReference>
<comment type="caution">
    <text evidence="3">The sequence shown here is derived from an EMBL/GenBank/DDBJ whole genome shotgun (WGS) entry which is preliminary data.</text>
</comment>
<dbReference type="InterPro" id="IPR053198">
    <property type="entry name" value="Gynoecium_Dev_Regulator"/>
</dbReference>
<keyword evidence="4" id="KW-1185">Reference proteome</keyword>
<evidence type="ECO:0000313" key="3">
    <source>
        <dbReference type="EMBL" id="KAG9440062.1"/>
    </source>
</evidence>
<dbReference type="PANTHER" id="PTHR31066">
    <property type="entry name" value="OS05G0427100 PROTEIN-RELATED"/>
    <property type="match status" value="1"/>
</dbReference>
<dbReference type="AlphaFoldDB" id="A0AAV7DTX1"/>
<dbReference type="SMART" id="SM00666">
    <property type="entry name" value="PB1"/>
    <property type="match status" value="1"/>
</dbReference>
<dbReference type="CDD" id="cd06410">
    <property type="entry name" value="PB1_UP2"/>
    <property type="match status" value="1"/>
</dbReference>
<dbReference type="FunFam" id="3.10.20.90:FF:000058">
    <property type="entry name" value="Octicosapeptide/phox/Bem1p domain kinase superfamily protein"/>
    <property type="match status" value="1"/>
</dbReference>
<dbReference type="Gene3D" id="3.10.20.90">
    <property type="entry name" value="Phosphatidylinositol 3-kinase Catalytic Subunit, Chain A, domain 1"/>
    <property type="match status" value="1"/>
</dbReference>
<dbReference type="PANTHER" id="PTHR31066:SF85">
    <property type="entry name" value="OS02G0809100 PROTEIN"/>
    <property type="match status" value="1"/>
</dbReference>
<proteinExistence type="predicted"/>
<evidence type="ECO:0000256" key="1">
    <source>
        <dbReference type="SAM" id="MobiDB-lite"/>
    </source>
</evidence>
<dbReference type="SUPFAM" id="SSF54277">
    <property type="entry name" value="CAD &amp; PB1 domains"/>
    <property type="match status" value="1"/>
</dbReference>
<accession>A0AAV7DTX1</accession>
<reference evidence="3 4" key="1">
    <citation type="submission" date="2021-07" db="EMBL/GenBank/DDBJ databases">
        <title>The Aristolochia fimbriata genome: insights into angiosperm evolution, floral development and chemical biosynthesis.</title>
        <authorList>
            <person name="Jiao Y."/>
        </authorList>
    </citation>
    <scope>NUCLEOTIDE SEQUENCE [LARGE SCALE GENOMIC DNA]</scope>
    <source>
        <strain evidence="3">IBCAS-2021</strain>
        <tissue evidence="3">Leaf</tissue>
    </source>
</reference>
<feature type="region of interest" description="Disordered" evidence="1">
    <location>
        <begin position="1"/>
        <end position="23"/>
    </location>
</feature>
<feature type="region of interest" description="Disordered" evidence="1">
    <location>
        <begin position="222"/>
        <end position="244"/>
    </location>
</feature>
<dbReference type="Pfam" id="PF00564">
    <property type="entry name" value="PB1"/>
    <property type="match status" value="1"/>
</dbReference>
<sequence>MENYSYSSYPDSGDSSPRSREVDCDNASWDEHQAAAAAANYKVKFMCSYGGKIQPRPHDNQLAYIGGDTKILAVDRSIKFSGIMAKLSAICDVDVCFKYQLPGEDLDALISVTNDEDLDHMMMEYDRLHRASVKPARLRLFLFPLNPPPPTAANFPPAESKTDRQWFVDALNSAPIQNMDSASPTNPDFLFGLDKGYAQPQAKLQEAAPESVVTDVASVETPVGSDLGKEDRQIGGGEQSVSPAEIQRQIHELQRLQIANQEQAAMYQRRSDEGLPRVVPAEYYAPKSSQEKMAPPPVNVTVPQAVTAAYWPERQLPAGAIQSVNGTDQPVYLIPAGTQGMYPPGRPGQVSHGYYVQRMVPEAYRETQPVYAPAPVAPPPAVTKVADMGYGQVGYDASGRQVFYTAAPGGGGVPTSYQTVTAAPVDMRQTELKVPITKTAQAS</sequence>
<evidence type="ECO:0000259" key="2">
    <source>
        <dbReference type="SMART" id="SM00666"/>
    </source>
</evidence>
<dbReference type="Proteomes" id="UP000825729">
    <property type="component" value="Unassembled WGS sequence"/>
</dbReference>
<organism evidence="3 4">
    <name type="scientific">Aristolochia fimbriata</name>
    <name type="common">White veined hardy Dutchman's pipe vine</name>
    <dbReference type="NCBI Taxonomy" id="158543"/>
    <lineage>
        <taxon>Eukaryota</taxon>
        <taxon>Viridiplantae</taxon>
        <taxon>Streptophyta</taxon>
        <taxon>Embryophyta</taxon>
        <taxon>Tracheophyta</taxon>
        <taxon>Spermatophyta</taxon>
        <taxon>Magnoliopsida</taxon>
        <taxon>Magnoliidae</taxon>
        <taxon>Piperales</taxon>
        <taxon>Aristolochiaceae</taxon>
        <taxon>Aristolochia</taxon>
    </lineage>
</organism>
<name>A0AAV7DTX1_ARIFI</name>